<dbReference type="InterPro" id="IPR011033">
    <property type="entry name" value="PRC_barrel-like_sf"/>
</dbReference>
<dbReference type="RefSeq" id="WP_092471359.1">
    <property type="nucleotide sequence ID" value="NZ_FOOX01000007.1"/>
</dbReference>
<dbReference type="PANTHER" id="PTHR40061">
    <property type="entry name" value="SPORULATION PROTEIN YLMC-RELATED"/>
    <property type="match status" value="1"/>
</dbReference>
<dbReference type="SUPFAM" id="SSF50346">
    <property type="entry name" value="PRC-barrel domain"/>
    <property type="match status" value="1"/>
</dbReference>
<gene>
    <name evidence="2" type="ORF">SAMN05660649_02126</name>
</gene>
<dbReference type="InterPro" id="IPR027275">
    <property type="entry name" value="PRC-brl_dom"/>
</dbReference>
<accession>A0A1I2T9L1</accession>
<feature type="domain" description="PRC-barrel" evidence="1">
    <location>
        <begin position="1"/>
        <end position="75"/>
    </location>
</feature>
<keyword evidence="3" id="KW-1185">Reference proteome</keyword>
<name>A0A1I2T9L1_9FIRM</name>
<dbReference type="NCBIfam" id="TIGR02888">
    <property type="entry name" value="spore_YlmC_YmxH"/>
    <property type="match status" value="1"/>
</dbReference>
<dbReference type="EMBL" id="FOOX01000007">
    <property type="protein sequence ID" value="SFG61714.1"/>
    <property type="molecule type" value="Genomic_DNA"/>
</dbReference>
<protein>
    <submittedName>
        <fullName evidence="2">Sporulation protein, YlmC/YmxH family</fullName>
    </submittedName>
</protein>
<organism evidence="2 3">
    <name type="scientific">Desulfotruncus arcticus DSM 17038</name>
    <dbReference type="NCBI Taxonomy" id="1121424"/>
    <lineage>
        <taxon>Bacteria</taxon>
        <taxon>Bacillati</taxon>
        <taxon>Bacillota</taxon>
        <taxon>Clostridia</taxon>
        <taxon>Eubacteriales</taxon>
        <taxon>Desulfallaceae</taxon>
        <taxon>Desulfotruncus</taxon>
    </lineage>
</organism>
<evidence type="ECO:0000259" key="1">
    <source>
        <dbReference type="Pfam" id="PF05239"/>
    </source>
</evidence>
<evidence type="ECO:0000313" key="3">
    <source>
        <dbReference type="Proteomes" id="UP000199337"/>
    </source>
</evidence>
<evidence type="ECO:0000313" key="2">
    <source>
        <dbReference type="EMBL" id="SFG61714.1"/>
    </source>
</evidence>
<dbReference type="InterPro" id="IPR014238">
    <property type="entry name" value="Spore_YlmC/YmxH"/>
</dbReference>
<dbReference type="AlphaFoldDB" id="A0A1I2T9L1"/>
<reference evidence="3" key="1">
    <citation type="submission" date="2016-10" db="EMBL/GenBank/DDBJ databases">
        <authorList>
            <person name="Varghese N."/>
            <person name="Submissions S."/>
        </authorList>
    </citation>
    <scope>NUCLEOTIDE SEQUENCE [LARGE SCALE GENOMIC DNA]</scope>
    <source>
        <strain evidence="3">DSM 17038</strain>
    </source>
</reference>
<sequence>MFKITDLTKKDIINVKDGAKLGPVKDVHINSADGKVVAIVLDGPRRFLGLMSAGKDNVVPWEKIKLVGKHAVLVEVD</sequence>
<dbReference type="Proteomes" id="UP000199337">
    <property type="component" value="Unassembled WGS sequence"/>
</dbReference>
<dbReference type="PANTHER" id="PTHR40061:SF1">
    <property type="entry name" value="SPORULATION PROTEIN YLMC-RELATED"/>
    <property type="match status" value="1"/>
</dbReference>
<dbReference type="Gene3D" id="2.30.30.240">
    <property type="entry name" value="PRC-barrel domain"/>
    <property type="match status" value="1"/>
</dbReference>
<dbReference type="STRING" id="341036.SAMN05660649_02126"/>
<dbReference type="Pfam" id="PF05239">
    <property type="entry name" value="PRC"/>
    <property type="match status" value="1"/>
</dbReference>
<proteinExistence type="predicted"/>
<dbReference type="OrthoDB" id="6024937at2"/>